<dbReference type="InterPro" id="IPR006047">
    <property type="entry name" value="GH13_cat_dom"/>
</dbReference>
<evidence type="ECO:0000313" key="4">
    <source>
        <dbReference type="EMBL" id="HIR51012.1"/>
    </source>
</evidence>
<keyword evidence="2" id="KW-0326">Glycosidase</keyword>
<protein>
    <submittedName>
        <fullName evidence="4">Maltodextrin glucosidase</fullName>
    </submittedName>
</protein>
<proteinExistence type="predicted"/>
<dbReference type="Pfam" id="PF00128">
    <property type="entry name" value="Alpha-amylase"/>
    <property type="match status" value="1"/>
</dbReference>
<dbReference type="CDD" id="cd11353">
    <property type="entry name" value="AmyAc_euk_bac_CMD_like"/>
    <property type="match status" value="1"/>
</dbReference>
<dbReference type="Proteomes" id="UP000824239">
    <property type="component" value="Unassembled WGS sequence"/>
</dbReference>
<dbReference type="SUPFAM" id="SSF51011">
    <property type="entry name" value="Glycosyl hydrolase domain"/>
    <property type="match status" value="1"/>
</dbReference>
<evidence type="ECO:0000256" key="1">
    <source>
        <dbReference type="ARBA" id="ARBA00022801"/>
    </source>
</evidence>
<name>A0A9D1DI27_9FIRM</name>
<evidence type="ECO:0000259" key="3">
    <source>
        <dbReference type="SMART" id="SM00642"/>
    </source>
</evidence>
<dbReference type="SMART" id="SM00642">
    <property type="entry name" value="Aamy"/>
    <property type="match status" value="1"/>
</dbReference>
<reference evidence="4" key="2">
    <citation type="journal article" date="2021" name="PeerJ">
        <title>Extensive microbial diversity within the chicken gut microbiome revealed by metagenomics and culture.</title>
        <authorList>
            <person name="Gilroy R."/>
            <person name="Ravi A."/>
            <person name="Getino M."/>
            <person name="Pursley I."/>
            <person name="Horton D.L."/>
            <person name="Alikhan N.F."/>
            <person name="Baker D."/>
            <person name="Gharbi K."/>
            <person name="Hall N."/>
            <person name="Watson M."/>
            <person name="Adriaenssens E.M."/>
            <person name="Foster-Nyarko E."/>
            <person name="Jarju S."/>
            <person name="Secka A."/>
            <person name="Antonio M."/>
            <person name="Oren A."/>
            <person name="Chaudhuri R.R."/>
            <person name="La Ragione R."/>
            <person name="Hildebrand F."/>
            <person name="Pallen M.J."/>
        </authorList>
    </citation>
    <scope>NUCLEOTIDE SEQUENCE</scope>
    <source>
        <strain evidence="4">ChiBcec15-4380</strain>
    </source>
</reference>
<dbReference type="InterPro" id="IPR017853">
    <property type="entry name" value="GH"/>
</dbReference>
<evidence type="ECO:0000256" key="2">
    <source>
        <dbReference type="ARBA" id="ARBA00023295"/>
    </source>
</evidence>
<accession>A0A9D1DI27</accession>
<dbReference type="EMBL" id="DVHE01000056">
    <property type="protein sequence ID" value="HIR51012.1"/>
    <property type="molecule type" value="Genomic_DNA"/>
</dbReference>
<gene>
    <name evidence="4" type="ORF">IAA53_06980</name>
</gene>
<dbReference type="AlphaFoldDB" id="A0A9D1DI27"/>
<dbReference type="Gene3D" id="3.20.20.80">
    <property type="entry name" value="Glycosidases"/>
    <property type="match status" value="1"/>
</dbReference>
<dbReference type="GO" id="GO:0005975">
    <property type="term" value="P:carbohydrate metabolic process"/>
    <property type="evidence" value="ECO:0007669"/>
    <property type="project" value="InterPro"/>
</dbReference>
<keyword evidence="1" id="KW-0378">Hydrolase</keyword>
<evidence type="ECO:0000313" key="5">
    <source>
        <dbReference type="Proteomes" id="UP000824239"/>
    </source>
</evidence>
<comment type="caution">
    <text evidence="4">The sequence shown here is derived from an EMBL/GenBank/DDBJ whole genome shotgun (WGS) entry which is preliminary data.</text>
</comment>
<dbReference type="GO" id="GO:0016798">
    <property type="term" value="F:hydrolase activity, acting on glycosyl bonds"/>
    <property type="evidence" value="ECO:0007669"/>
    <property type="project" value="UniProtKB-KW"/>
</dbReference>
<dbReference type="PANTHER" id="PTHR10357:SF210">
    <property type="entry name" value="MALTODEXTRIN GLUCOSIDASE"/>
    <property type="match status" value="1"/>
</dbReference>
<dbReference type="PANTHER" id="PTHR10357">
    <property type="entry name" value="ALPHA-AMYLASE FAMILY MEMBER"/>
    <property type="match status" value="1"/>
</dbReference>
<reference evidence="4" key="1">
    <citation type="submission" date="2020-10" db="EMBL/GenBank/DDBJ databases">
        <authorList>
            <person name="Gilroy R."/>
        </authorList>
    </citation>
    <scope>NUCLEOTIDE SEQUENCE</scope>
    <source>
        <strain evidence="4">ChiBcec15-4380</strain>
    </source>
</reference>
<feature type="domain" description="Glycosyl hydrolase family 13 catalytic" evidence="3">
    <location>
        <begin position="10"/>
        <end position="353"/>
    </location>
</feature>
<dbReference type="SUPFAM" id="SSF51445">
    <property type="entry name" value="(Trans)glycosidases"/>
    <property type="match status" value="1"/>
</dbReference>
<sequence length="436" mass="49834">MWYHQATVYQIYPLGLCGAPKENDGVLSHRILRLLDWVDSIAATGADTVLFNPLFESDRHGYDTRNYTQVDCRLGSKEDLQAVCRALHDKGIRVIFDAVLNHVGRGFWAFEDVRQKKWDSAYKDWFRLDFGGNTSYNDGFWYENWEGHEVLVKLNLSNPEVVRHQFDAIRSWVADYDIDGLRLDVAYCLPDWYLKQLRSFTDSLKRDFVLIGETIHGDYKRWMGPDMCHATTNYECYKGLYSSLNSMNLFEIGHSLARQFGPEPWTLYRGFHLLNFLDNHDVTRIASMLQNPQHLPVAYGLLFGMPGVPSLYYGSEWGIEGKKGPGDYDLRPEVEKPIHNQLTDWIAALAKARKGSRALCEGSFKNVVLTNRQIIFEREVPGERVLVAVNADSVPYVAHFDARSGMAVDLITGAPHDFGGGSELPPYSVAFWKTER</sequence>
<organism evidence="4 5">
    <name type="scientific">Candidatus Avoscillospira avicola</name>
    <dbReference type="NCBI Taxonomy" id="2840706"/>
    <lineage>
        <taxon>Bacteria</taxon>
        <taxon>Bacillati</taxon>
        <taxon>Bacillota</taxon>
        <taxon>Clostridia</taxon>
        <taxon>Eubacteriales</taxon>
        <taxon>Oscillospiraceae</taxon>
        <taxon>Oscillospiraceae incertae sedis</taxon>
        <taxon>Candidatus Avoscillospira</taxon>
    </lineage>
</organism>